<dbReference type="Proteomes" id="UP000789702">
    <property type="component" value="Unassembled WGS sequence"/>
</dbReference>
<keyword evidence="2" id="KW-1185">Reference proteome</keyword>
<organism evidence="1 2">
    <name type="scientific">Dentiscutata heterogama</name>
    <dbReference type="NCBI Taxonomy" id="1316150"/>
    <lineage>
        <taxon>Eukaryota</taxon>
        <taxon>Fungi</taxon>
        <taxon>Fungi incertae sedis</taxon>
        <taxon>Mucoromycota</taxon>
        <taxon>Glomeromycotina</taxon>
        <taxon>Glomeromycetes</taxon>
        <taxon>Diversisporales</taxon>
        <taxon>Gigasporaceae</taxon>
        <taxon>Dentiscutata</taxon>
    </lineage>
</organism>
<name>A0ACA9N2G8_9GLOM</name>
<accession>A0ACA9N2G8</accession>
<protein>
    <submittedName>
        <fullName evidence="1">2479_t:CDS:1</fullName>
    </submittedName>
</protein>
<feature type="non-terminal residue" evidence="1">
    <location>
        <position position="1"/>
    </location>
</feature>
<evidence type="ECO:0000313" key="2">
    <source>
        <dbReference type="Proteomes" id="UP000789702"/>
    </source>
</evidence>
<sequence length="97" mass="11053">FVLDGKINKTCTTCLTNKAKTRANKKTILNHNQIIETIPLNDLNEYIIELMDNLKNNMGLSFTIHVDVNMFDQNCSIKSIANMTINNIEEGDSYSWV</sequence>
<gene>
    <name evidence="1" type="ORF">DHETER_LOCUS8350</name>
</gene>
<evidence type="ECO:0000313" key="1">
    <source>
        <dbReference type="EMBL" id="CAG8629665.1"/>
    </source>
</evidence>
<reference evidence="1" key="1">
    <citation type="submission" date="2021-06" db="EMBL/GenBank/DDBJ databases">
        <authorList>
            <person name="Kallberg Y."/>
            <person name="Tangrot J."/>
            <person name="Rosling A."/>
        </authorList>
    </citation>
    <scope>NUCLEOTIDE SEQUENCE</scope>
    <source>
        <strain evidence="1">IL203A</strain>
    </source>
</reference>
<dbReference type="EMBL" id="CAJVPU010013103">
    <property type="protein sequence ID" value="CAG8629665.1"/>
    <property type="molecule type" value="Genomic_DNA"/>
</dbReference>
<comment type="caution">
    <text evidence="1">The sequence shown here is derived from an EMBL/GenBank/DDBJ whole genome shotgun (WGS) entry which is preliminary data.</text>
</comment>
<proteinExistence type="predicted"/>